<dbReference type="EMBL" id="VUMY01000005">
    <property type="protein sequence ID" value="MST49386.1"/>
    <property type="molecule type" value="Genomic_DNA"/>
</dbReference>
<dbReference type="InterPro" id="IPR021456">
    <property type="entry name" value="DUF3107"/>
</dbReference>
<reference evidence="1 2" key="1">
    <citation type="submission" date="2019-08" db="EMBL/GenBank/DDBJ databases">
        <title>In-depth cultivation of the pig gut microbiome towards novel bacterial diversity and tailored functional studies.</title>
        <authorList>
            <person name="Wylensek D."/>
            <person name="Hitch T.C.A."/>
            <person name="Clavel T."/>
        </authorList>
    </citation>
    <scope>NUCLEOTIDE SEQUENCE [LARGE SCALE GENOMIC DNA]</scope>
    <source>
        <strain evidence="1 2">RF-GAM-744-WT-7</strain>
    </source>
</reference>
<organism evidence="1 2">
    <name type="scientific">Mobiluncus porci</name>
    <dbReference type="NCBI Taxonomy" id="2652278"/>
    <lineage>
        <taxon>Bacteria</taxon>
        <taxon>Bacillati</taxon>
        <taxon>Actinomycetota</taxon>
        <taxon>Actinomycetes</taxon>
        <taxon>Actinomycetales</taxon>
        <taxon>Actinomycetaceae</taxon>
        <taxon>Mobiluncus</taxon>
    </lineage>
</organism>
<dbReference type="AlphaFoldDB" id="A0A7K0K1L6"/>
<evidence type="ECO:0000313" key="1">
    <source>
        <dbReference type="EMBL" id="MST49386.1"/>
    </source>
</evidence>
<dbReference type="Pfam" id="PF11305">
    <property type="entry name" value="DUF3107"/>
    <property type="match status" value="1"/>
</dbReference>
<keyword evidence="2" id="KW-1185">Reference proteome</keyword>
<accession>A0A7K0K1L6</accession>
<comment type="caution">
    <text evidence="1">The sequence shown here is derived from an EMBL/GenBank/DDBJ whole genome shotgun (WGS) entry which is preliminary data.</text>
</comment>
<dbReference type="Proteomes" id="UP000442535">
    <property type="component" value="Unassembled WGS sequence"/>
</dbReference>
<gene>
    <name evidence="1" type="ORF">FYJ63_03905</name>
</gene>
<proteinExistence type="predicted"/>
<evidence type="ECO:0000313" key="2">
    <source>
        <dbReference type="Proteomes" id="UP000442535"/>
    </source>
</evidence>
<sequence length="75" mass="8581">MKMEIKIGMKSVAREIALDVDASFEDLKKKLKQAIEKEELLDLVDKRDSHTLLSGRDIAYVEFSPEQQTRIGFAI</sequence>
<name>A0A7K0K1L6_9ACTO</name>
<protein>
    <submittedName>
        <fullName evidence="1">DUF3107 domain-containing protein</fullName>
    </submittedName>
</protein>